<evidence type="ECO:0000256" key="5">
    <source>
        <dbReference type="ARBA" id="ARBA00022490"/>
    </source>
</evidence>
<comment type="subcellular location">
    <subcellularLocation>
        <location evidence="3">Cytoplasm</location>
    </subcellularLocation>
</comment>
<dbReference type="KEGG" id="tap:GZ22_13135"/>
<dbReference type="Proteomes" id="UP000027980">
    <property type="component" value="Chromosome"/>
</dbReference>
<dbReference type="NCBIfam" id="NF009676">
    <property type="entry name" value="PRK13197.1"/>
    <property type="match status" value="1"/>
</dbReference>
<comment type="function">
    <text evidence="2">Removes 5-oxoproline from various penultimate amino acid residues except L-proline.</text>
</comment>
<evidence type="ECO:0000256" key="7">
    <source>
        <dbReference type="ARBA" id="ARBA00022801"/>
    </source>
</evidence>
<dbReference type="AlphaFoldDB" id="A0A075LMW5"/>
<dbReference type="HOGENOM" id="CLU_043960_4_0_9"/>
<evidence type="ECO:0000313" key="12">
    <source>
        <dbReference type="Proteomes" id="UP000027980"/>
    </source>
</evidence>
<evidence type="ECO:0000256" key="2">
    <source>
        <dbReference type="ARBA" id="ARBA00002280"/>
    </source>
</evidence>
<dbReference type="PROSITE" id="PS01333">
    <property type="entry name" value="PYRASE_GLU"/>
    <property type="match status" value="1"/>
</dbReference>
<comment type="catalytic activity">
    <reaction evidence="1 9">
        <text>Release of an N-terminal pyroglutamyl group from a polypeptide, the second amino acid generally not being Pro.</text>
        <dbReference type="EC" id="3.4.19.3"/>
    </reaction>
</comment>
<evidence type="ECO:0000256" key="4">
    <source>
        <dbReference type="ARBA" id="ARBA00006641"/>
    </source>
</evidence>
<evidence type="ECO:0000256" key="6">
    <source>
        <dbReference type="ARBA" id="ARBA00022670"/>
    </source>
</evidence>
<dbReference type="PIRSF" id="PIRSF015592">
    <property type="entry name" value="Prld-crbxl_pptds"/>
    <property type="match status" value="1"/>
</dbReference>
<dbReference type="Gene3D" id="3.40.630.20">
    <property type="entry name" value="Peptidase C15, pyroglutamyl peptidase I-like"/>
    <property type="match status" value="1"/>
</dbReference>
<dbReference type="PANTHER" id="PTHR23402:SF1">
    <property type="entry name" value="PYROGLUTAMYL-PEPTIDASE I"/>
    <property type="match status" value="1"/>
</dbReference>
<keyword evidence="8" id="KW-0788">Thiol protease</keyword>
<gene>
    <name evidence="11" type="ORF">GZ22_13135</name>
</gene>
<evidence type="ECO:0000256" key="1">
    <source>
        <dbReference type="ARBA" id="ARBA00001770"/>
    </source>
</evidence>
<dbReference type="SUPFAM" id="SSF53182">
    <property type="entry name" value="Pyrrolidone carboxyl peptidase (pyroglutamate aminopeptidase)"/>
    <property type="match status" value="1"/>
</dbReference>
<keyword evidence="6" id="KW-0645">Protease</keyword>
<dbReference type="InterPro" id="IPR000816">
    <property type="entry name" value="Peptidase_C15"/>
</dbReference>
<dbReference type="InterPro" id="IPR036440">
    <property type="entry name" value="Peptidase_C15-like_sf"/>
</dbReference>
<dbReference type="GO" id="GO:0006508">
    <property type="term" value="P:proteolysis"/>
    <property type="evidence" value="ECO:0007669"/>
    <property type="project" value="UniProtKB-KW"/>
</dbReference>
<dbReference type="EC" id="3.4.19.3" evidence="9"/>
<accession>A0A075LMW5</accession>
<evidence type="ECO:0000313" key="11">
    <source>
        <dbReference type="EMBL" id="AIF67486.1"/>
    </source>
</evidence>
<dbReference type="PRINTS" id="PR00706">
    <property type="entry name" value="PYROGLUPTASE"/>
</dbReference>
<name>A0A075LMW5_9BACI</name>
<evidence type="ECO:0000256" key="9">
    <source>
        <dbReference type="PROSITE-ProRule" id="PRU10076"/>
    </source>
</evidence>
<dbReference type="CDD" id="cd00501">
    <property type="entry name" value="Peptidase_C15"/>
    <property type="match status" value="1"/>
</dbReference>
<keyword evidence="5" id="KW-0963">Cytoplasm</keyword>
<evidence type="ECO:0000256" key="8">
    <source>
        <dbReference type="ARBA" id="ARBA00022807"/>
    </source>
</evidence>
<dbReference type="GO" id="GO:0016920">
    <property type="term" value="F:pyroglutamyl-peptidase activity"/>
    <property type="evidence" value="ECO:0007669"/>
    <property type="project" value="UniProtKB-EC"/>
</dbReference>
<dbReference type="EMBL" id="CP008876">
    <property type="protein sequence ID" value="AIF67486.1"/>
    <property type="molecule type" value="Genomic_DNA"/>
</dbReference>
<proteinExistence type="inferred from homology"/>
<dbReference type="GeneID" id="34223132"/>
<keyword evidence="7" id="KW-0378">Hydrolase</keyword>
<feature type="active site" evidence="10">
    <location>
        <position position="141"/>
    </location>
</feature>
<dbReference type="PROSITE" id="PS01334">
    <property type="entry name" value="PYRASE_CYS"/>
    <property type="match status" value="1"/>
</dbReference>
<dbReference type="PANTHER" id="PTHR23402">
    <property type="entry name" value="PROTEASE FAMILY C15 PYROGLUTAMYL-PEPTIDASE I-RELATED"/>
    <property type="match status" value="1"/>
</dbReference>
<feature type="active site" evidence="9">
    <location>
        <position position="79"/>
    </location>
</feature>
<protein>
    <recommendedName>
        <fullName evidence="9">Pyroglutamyl-peptidase I</fullName>
        <ecNumber evidence="9">3.4.19.3</ecNumber>
    </recommendedName>
</protein>
<evidence type="ECO:0000256" key="10">
    <source>
        <dbReference type="PROSITE-ProRule" id="PRU10077"/>
    </source>
</evidence>
<dbReference type="Pfam" id="PF01470">
    <property type="entry name" value="Peptidase_C15"/>
    <property type="match status" value="1"/>
</dbReference>
<dbReference type="RefSeq" id="WP_038563125.1">
    <property type="nucleotide sequence ID" value="NZ_CP008876.1"/>
</dbReference>
<dbReference type="GO" id="GO:0005829">
    <property type="term" value="C:cytosol"/>
    <property type="evidence" value="ECO:0007669"/>
    <property type="project" value="InterPro"/>
</dbReference>
<evidence type="ECO:0000256" key="3">
    <source>
        <dbReference type="ARBA" id="ARBA00004496"/>
    </source>
</evidence>
<organism evidence="11 12">
    <name type="scientific">Terribacillus saccharophilus</name>
    <dbReference type="NCBI Taxonomy" id="361277"/>
    <lineage>
        <taxon>Bacteria</taxon>
        <taxon>Bacillati</taxon>
        <taxon>Bacillota</taxon>
        <taxon>Bacilli</taxon>
        <taxon>Bacillales</taxon>
        <taxon>Bacillaceae</taxon>
        <taxon>Terribacillus</taxon>
    </lineage>
</organism>
<sequence>MNILLTGFEAFLGMKSNPTEVIVRNLDGETINGNKIIGKVLPVDFTKTSSVILEHVEEHQPSVVISLGLAAGRNRITPERIAINCMDGEADNAGNQYDGQKILEDAPDAYFSTLPIKKMVSKLQEHNLPAKISNTAGTYLCNQTMYTVRHHIETNKLNMIAGFVHIPAHHELATVNPKLPSWSVKDLEAAVKVIIGEI</sequence>
<dbReference type="InterPro" id="IPR016125">
    <property type="entry name" value="Peptidase_C15-like"/>
</dbReference>
<reference evidence="11 12" key="1">
    <citation type="submission" date="2014-07" db="EMBL/GenBank/DDBJ databases">
        <title>Complete genome sequence of a moderately halophilic bacterium Terribacillus aidingensis MP602, isolated from Cryptomeria fortunei in Tianmu mountain in China.</title>
        <authorList>
            <person name="Wang Y."/>
            <person name="Lu P."/>
            <person name="Zhang L."/>
        </authorList>
    </citation>
    <scope>NUCLEOTIDE SEQUENCE [LARGE SCALE GENOMIC DNA]</scope>
    <source>
        <strain evidence="11 12">MP602</strain>
    </source>
</reference>
<comment type="similarity">
    <text evidence="4">Belongs to the peptidase C15 family.</text>
</comment>
<dbReference type="InterPro" id="IPR033694">
    <property type="entry name" value="PGPEP1_Cys_AS"/>
</dbReference>
<dbReference type="InterPro" id="IPR033693">
    <property type="entry name" value="PGPEP1_Glu_AS"/>
</dbReference>